<keyword evidence="3" id="KW-1185">Reference proteome</keyword>
<dbReference type="KEGG" id="vpi:BW732_01410"/>
<evidence type="ECO:0000313" key="3">
    <source>
        <dbReference type="Proteomes" id="UP000188246"/>
    </source>
</evidence>
<dbReference type="GO" id="GO:0008080">
    <property type="term" value="F:N-acetyltransferase activity"/>
    <property type="evidence" value="ECO:0007669"/>
    <property type="project" value="InterPro"/>
</dbReference>
<keyword evidence="1 2" id="KW-0808">Transferase</keyword>
<name>A0A1Q2D3V8_9ENTE</name>
<protein>
    <submittedName>
        <fullName evidence="2">GNAT family N-acetyltransferase</fullName>
    </submittedName>
</protein>
<gene>
    <name evidence="2" type="ORF">BW732_01410</name>
</gene>
<evidence type="ECO:0000256" key="1">
    <source>
        <dbReference type="ARBA" id="ARBA00022679"/>
    </source>
</evidence>
<dbReference type="EMBL" id="CP019609">
    <property type="protein sequence ID" value="AQP53013.1"/>
    <property type="molecule type" value="Genomic_DNA"/>
</dbReference>
<proteinExistence type="predicted"/>
<dbReference type="InterPro" id="IPR016181">
    <property type="entry name" value="Acyl_CoA_acyltransferase"/>
</dbReference>
<dbReference type="InterPro" id="IPR000182">
    <property type="entry name" value="GNAT_dom"/>
</dbReference>
<dbReference type="InterPro" id="IPR050769">
    <property type="entry name" value="NAT_camello-type"/>
</dbReference>
<evidence type="ECO:0000313" key="2">
    <source>
        <dbReference type="EMBL" id="AQP53013.1"/>
    </source>
</evidence>
<accession>A0A1Q2D3V8</accession>
<dbReference type="PANTHER" id="PTHR13947">
    <property type="entry name" value="GNAT FAMILY N-ACETYLTRANSFERASE"/>
    <property type="match status" value="1"/>
</dbReference>
<organism evidence="2 3">
    <name type="scientific">Vagococcus penaei</name>
    <dbReference type="NCBI Taxonomy" id="633807"/>
    <lineage>
        <taxon>Bacteria</taxon>
        <taxon>Bacillati</taxon>
        <taxon>Bacillota</taxon>
        <taxon>Bacilli</taxon>
        <taxon>Lactobacillales</taxon>
        <taxon>Enterococcaceae</taxon>
        <taxon>Vagococcus</taxon>
    </lineage>
</organism>
<dbReference type="PANTHER" id="PTHR13947:SF37">
    <property type="entry name" value="LD18367P"/>
    <property type="match status" value="1"/>
</dbReference>
<dbReference type="SUPFAM" id="SSF55729">
    <property type="entry name" value="Acyl-CoA N-acyltransferases (Nat)"/>
    <property type="match status" value="1"/>
</dbReference>
<sequence>MLLRVMEECDNLAVAQLIRTSLEQLDMAKPGTAYTDPHLAYLFEYYDANKARNYWVIEDQGQIIGGVGIAELEHPNTCELQKMYVTTAARGQGLAKRLMNQALGFAEKNYQACYLETHTKLETACRLYEGYGFQLLNQPLIITEHSAMDKWYLKKLI</sequence>
<dbReference type="PROSITE" id="PS51186">
    <property type="entry name" value="GNAT"/>
    <property type="match status" value="1"/>
</dbReference>
<dbReference type="AlphaFoldDB" id="A0A1Q2D3V8"/>
<dbReference type="Pfam" id="PF00583">
    <property type="entry name" value="Acetyltransf_1"/>
    <property type="match status" value="1"/>
</dbReference>
<dbReference type="Proteomes" id="UP000188246">
    <property type="component" value="Chromosome"/>
</dbReference>
<dbReference type="OrthoDB" id="5419426at2"/>
<reference evidence="2 3" key="1">
    <citation type="journal article" date="2010" name="Int. J. Syst. Evol. Microbiol.">
        <title>Vagococcus penaei sp. nov., isolated from spoilage microbiota of cooked shrimp (Penaeus vannamei).</title>
        <authorList>
            <person name="Jaffres E."/>
            <person name="Prevost H."/>
            <person name="Rossero A."/>
            <person name="Joffraud J.J."/>
            <person name="Dousset X."/>
        </authorList>
    </citation>
    <scope>NUCLEOTIDE SEQUENCE [LARGE SCALE GENOMIC DNA]</scope>
    <source>
        <strain evidence="2 3">CD276</strain>
    </source>
</reference>
<dbReference type="STRING" id="633807.BW732_01410"/>
<dbReference type="RefSeq" id="WP_077275110.1">
    <property type="nucleotide sequence ID" value="NZ_CP019609.1"/>
</dbReference>
<dbReference type="CDD" id="cd04301">
    <property type="entry name" value="NAT_SF"/>
    <property type="match status" value="1"/>
</dbReference>
<dbReference type="Gene3D" id="3.40.630.30">
    <property type="match status" value="1"/>
</dbReference>